<gene>
    <name evidence="1" type="ORF">A3A04_01475</name>
</gene>
<evidence type="ECO:0000313" key="1">
    <source>
        <dbReference type="EMBL" id="OGY64907.1"/>
    </source>
</evidence>
<dbReference type="Pfam" id="PF24681">
    <property type="entry name" value="Kelch_KLHDC2_KLHL20_DRC7"/>
    <property type="match status" value="1"/>
</dbReference>
<dbReference type="STRING" id="1798406.A3A04_01475"/>
<sequence length="517" mass="56810">VVFNSDLTPTLHNVFSLGTSTARWRDVYATRNIVVGKRLIAGTSTLSDVVRLVVSSTAALRVDNVGNLYLGGLFRLPVLATDTLGAINGALYYSSSTNKVRSYQNNSWLDLISLSPVFDPWILGGNDLYAPTSSRVGFRTASPTDTVSVSGTLHSTAGGIKFPDGITVASGRDSIVSMSNNDTELLGRGYMYDGSAFELVGTSTKNWTQFPNALWAARYGAGAFVYDKNKMWILGGYVIGQGPKNDVWYSSDGLFWTQSTGGAGWSARYEFGGIVFDNKMWVIGGLANPLSTYKNDVWYSTDGVIWTQATGGAPWATRASAGIVNFDNKMWVLGGFNGNARNDVWYSTDGVVWTEATSDAQWSPRYSFPVISYNNQMWLLGGIAPAGPQPTYKNDVWYSTDGVIWTEAATAPWTIRSAHRAIAYKDNGIWLMGGRQCDNPPSCSNTSVVNDTWYSSDGISWSQISSGMQWSPRQYFSLIEYNNKIWVLGGYANPNANKEVWSAAHIPTSTYYWYRKQ</sequence>
<dbReference type="InterPro" id="IPR015915">
    <property type="entry name" value="Kelch-typ_b-propeller"/>
</dbReference>
<proteinExistence type="predicted"/>
<dbReference type="PANTHER" id="PTHR23244">
    <property type="entry name" value="KELCH REPEAT DOMAIN"/>
    <property type="match status" value="1"/>
</dbReference>
<accession>A0A1G1ZM45</accession>
<organism evidence="1 2">
    <name type="scientific">Candidatus Harrisonbacteria bacterium RIFCSPLOWO2_01_FULL_40_28</name>
    <dbReference type="NCBI Taxonomy" id="1798406"/>
    <lineage>
        <taxon>Bacteria</taxon>
        <taxon>Candidatus Harrisoniibacteriota</taxon>
    </lineage>
</organism>
<dbReference type="Proteomes" id="UP000178517">
    <property type="component" value="Unassembled WGS sequence"/>
</dbReference>
<dbReference type="Gene3D" id="2.120.10.80">
    <property type="entry name" value="Kelch-type beta propeller"/>
    <property type="match status" value="2"/>
</dbReference>
<comment type="caution">
    <text evidence="1">The sequence shown here is derived from an EMBL/GenBank/DDBJ whole genome shotgun (WGS) entry which is preliminary data.</text>
</comment>
<dbReference type="SUPFAM" id="SSF117281">
    <property type="entry name" value="Kelch motif"/>
    <property type="match status" value="1"/>
</dbReference>
<feature type="non-terminal residue" evidence="1">
    <location>
        <position position="1"/>
    </location>
</feature>
<reference evidence="1 2" key="1">
    <citation type="journal article" date="2016" name="Nat. Commun.">
        <title>Thousands of microbial genomes shed light on interconnected biogeochemical processes in an aquifer system.</title>
        <authorList>
            <person name="Anantharaman K."/>
            <person name="Brown C.T."/>
            <person name="Hug L.A."/>
            <person name="Sharon I."/>
            <person name="Castelle C.J."/>
            <person name="Probst A.J."/>
            <person name="Thomas B.C."/>
            <person name="Singh A."/>
            <person name="Wilkins M.J."/>
            <person name="Karaoz U."/>
            <person name="Brodie E.L."/>
            <person name="Williams K.H."/>
            <person name="Hubbard S.S."/>
            <person name="Banfield J.F."/>
        </authorList>
    </citation>
    <scope>NUCLEOTIDE SEQUENCE [LARGE SCALE GENOMIC DNA]</scope>
</reference>
<protein>
    <submittedName>
        <fullName evidence="1">Uncharacterized protein</fullName>
    </submittedName>
</protein>
<evidence type="ECO:0000313" key="2">
    <source>
        <dbReference type="Proteomes" id="UP000178517"/>
    </source>
</evidence>
<dbReference type="AlphaFoldDB" id="A0A1G1ZM45"/>
<dbReference type="EMBL" id="MHJI01000029">
    <property type="protein sequence ID" value="OGY64907.1"/>
    <property type="molecule type" value="Genomic_DNA"/>
</dbReference>
<name>A0A1G1ZM45_9BACT</name>
<dbReference type="PANTHER" id="PTHR23244:SF471">
    <property type="entry name" value="GUANINE NUCLEOTIDE-BINDING PROTEIN SUBUNIT BETA 1-RELATED"/>
    <property type="match status" value="1"/>
</dbReference>